<evidence type="ECO:0000313" key="3">
    <source>
        <dbReference type="Proteomes" id="UP001204439"/>
    </source>
</evidence>
<proteinExistence type="predicted"/>
<gene>
    <name evidence="2" type="ORF">NG800_005905</name>
</gene>
<reference evidence="2 3" key="1">
    <citation type="submission" date="2023-11" db="EMBL/GenBank/DDBJ databases">
        <title>First isolation, identification, and characterization of non-pathogenic Epilithonimonas ginsengisoli isolated from diseased farmed rainbow trout (Oncorhynchus mykiss) in Chile.</title>
        <authorList>
            <person name="Miranda C.D."/>
            <person name="Irgang R."/>
            <person name="Concha C."/>
            <person name="Rojas R."/>
            <person name="Avendano R."/>
        </authorList>
    </citation>
    <scope>NUCLEOTIDE SEQUENCE [LARGE SCALE GENOMIC DNA]</scope>
    <source>
        <strain evidence="2 3">FP99</strain>
    </source>
</reference>
<feature type="signal peptide" evidence="1">
    <location>
        <begin position="1"/>
        <end position="22"/>
    </location>
</feature>
<comment type="caution">
    <text evidence="2">The sequence shown here is derived from an EMBL/GenBank/DDBJ whole genome shotgun (WGS) entry which is preliminary data.</text>
</comment>
<sequence length="110" mass="12703">MGPTKRLILTLLLISCTLQTKAQQYSPKQIDSILIGTFQLADRNKALKIGLDMYKISENADYYLGMAKAMKVIINSYLGLGVNSRKLWRQLINFWTLRKEKMTTTILYRL</sequence>
<dbReference type="EMBL" id="JAMXLT020000008">
    <property type="protein sequence ID" value="MDW8548433.1"/>
    <property type="molecule type" value="Genomic_DNA"/>
</dbReference>
<keyword evidence="1" id="KW-0732">Signal</keyword>
<feature type="chain" id="PRO_5045253772" evidence="1">
    <location>
        <begin position="23"/>
        <end position="110"/>
    </location>
</feature>
<protein>
    <submittedName>
        <fullName evidence="2">Uncharacterized protein</fullName>
    </submittedName>
</protein>
<organism evidence="2 3">
    <name type="scientific">Epilithonimonas ginsengisoli</name>
    <dbReference type="NCBI Taxonomy" id="1245592"/>
    <lineage>
        <taxon>Bacteria</taxon>
        <taxon>Pseudomonadati</taxon>
        <taxon>Bacteroidota</taxon>
        <taxon>Flavobacteriia</taxon>
        <taxon>Flavobacteriales</taxon>
        <taxon>Weeksellaceae</taxon>
        <taxon>Chryseobacterium group</taxon>
        <taxon>Epilithonimonas</taxon>
    </lineage>
</organism>
<dbReference type="RefSeq" id="WP_131797748.1">
    <property type="nucleotide sequence ID" value="NZ_JAMXLT020000008.1"/>
</dbReference>
<dbReference type="Proteomes" id="UP001204439">
    <property type="component" value="Unassembled WGS sequence"/>
</dbReference>
<evidence type="ECO:0000256" key="1">
    <source>
        <dbReference type="SAM" id="SignalP"/>
    </source>
</evidence>
<keyword evidence="3" id="KW-1185">Reference proteome</keyword>
<evidence type="ECO:0000313" key="2">
    <source>
        <dbReference type="EMBL" id="MDW8548433.1"/>
    </source>
</evidence>
<accession>A0ABU4JFU4</accession>
<name>A0ABU4JFU4_9FLAO</name>